<organism evidence="1 2">
    <name type="scientific">Candidatus Olsenella pullistercoris</name>
    <dbReference type="NCBI Taxonomy" id="2838712"/>
    <lineage>
        <taxon>Bacteria</taxon>
        <taxon>Bacillati</taxon>
        <taxon>Actinomycetota</taxon>
        <taxon>Coriobacteriia</taxon>
        <taxon>Coriobacteriales</taxon>
        <taxon>Atopobiaceae</taxon>
        <taxon>Olsenella</taxon>
    </lineage>
</organism>
<reference evidence="1" key="1">
    <citation type="journal article" date="2021" name="PeerJ">
        <title>Extensive microbial diversity within the chicken gut microbiome revealed by metagenomics and culture.</title>
        <authorList>
            <person name="Gilroy R."/>
            <person name="Ravi A."/>
            <person name="Getino M."/>
            <person name="Pursley I."/>
            <person name="Horton D.L."/>
            <person name="Alikhan N.F."/>
            <person name="Baker D."/>
            <person name="Gharbi K."/>
            <person name="Hall N."/>
            <person name="Watson M."/>
            <person name="Adriaenssens E.M."/>
            <person name="Foster-Nyarko E."/>
            <person name="Jarju S."/>
            <person name="Secka A."/>
            <person name="Antonio M."/>
            <person name="Oren A."/>
            <person name="Chaudhuri R.R."/>
            <person name="La Ragione R."/>
            <person name="Hildebrand F."/>
            <person name="Pallen M.J."/>
        </authorList>
    </citation>
    <scope>NUCLEOTIDE SEQUENCE</scope>
    <source>
        <strain evidence="1">ChiHjej12B11-14209</strain>
    </source>
</reference>
<protein>
    <submittedName>
        <fullName evidence="1">Uncharacterized protein</fullName>
    </submittedName>
</protein>
<comment type="caution">
    <text evidence="1">The sequence shown here is derived from an EMBL/GenBank/DDBJ whole genome shotgun (WGS) entry which is preliminary data.</text>
</comment>
<proteinExistence type="predicted"/>
<sequence length="386" mass="41901">MCDTSALLFWRTPPLARLLAAAPEDDPLLRHLVSPHRLRQLRADLANCSPLAPGARCVTHLGKAGRELVDARGLLATDFRGPVDVLAPSREDRRPSEVARPRLWSEPVPPDQLCPAGQGVLVVLPALALRQVAVRATPVRTALLLGELLGSFSVYRPPAPMGELLQELADASALVRYQGWQAGVDNGGRLTGLWSHPPLLTPGTVSDLLEGATSRRGVSKVRAGLELARPNAASPLEVQAGILLGTNSRRGGEDLGRFSHNRHVTLSPQAARIARQATCFCDLFWEATDVPSGRAVAVECQSIAHHFGTQSSVRDADRATALQMMDVEVVQLTYAQLVDARRFSVFSQFLADKLGVASQEKTGRELRAQAKLRFEVLVDWEDLPFV</sequence>
<evidence type="ECO:0000313" key="2">
    <source>
        <dbReference type="Proteomes" id="UP000824062"/>
    </source>
</evidence>
<reference evidence="1" key="2">
    <citation type="submission" date="2021-04" db="EMBL/GenBank/DDBJ databases">
        <authorList>
            <person name="Gilroy R."/>
        </authorList>
    </citation>
    <scope>NUCLEOTIDE SEQUENCE</scope>
    <source>
        <strain evidence="1">ChiHjej12B11-14209</strain>
    </source>
</reference>
<name>A0A9D2EZJ0_9ACTN</name>
<evidence type="ECO:0000313" key="1">
    <source>
        <dbReference type="EMBL" id="HIZ46306.1"/>
    </source>
</evidence>
<accession>A0A9D2EZJ0</accession>
<dbReference type="AlphaFoldDB" id="A0A9D2EZJ0"/>
<dbReference type="Proteomes" id="UP000824062">
    <property type="component" value="Unassembled WGS sequence"/>
</dbReference>
<dbReference type="EMBL" id="DXBM01000043">
    <property type="protein sequence ID" value="HIZ46306.1"/>
    <property type="molecule type" value="Genomic_DNA"/>
</dbReference>
<gene>
    <name evidence="1" type="ORF">IAA19_04730</name>
</gene>